<name>A0A9X1STP7_9ACTN</name>
<dbReference type="SUPFAM" id="SSF49785">
    <property type="entry name" value="Galactose-binding domain-like"/>
    <property type="match status" value="1"/>
</dbReference>
<dbReference type="RefSeq" id="WP_231439956.1">
    <property type="nucleotide sequence ID" value="NZ_JAJOMB010000003.1"/>
</dbReference>
<dbReference type="InterPro" id="IPR011050">
    <property type="entry name" value="Pectin_lyase_fold/virulence"/>
</dbReference>
<feature type="domain" description="F5/8 type C" evidence="3">
    <location>
        <begin position="618"/>
        <end position="765"/>
    </location>
</feature>
<keyword evidence="5" id="KW-1185">Reference proteome</keyword>
<dbReference type="EMBL" id="JAJOMB010000003">
    <property type="protein sequence ID" value="MCD5310780.1"/>
    <property type="molecule type" value="Genomic_DNA"/>
</dbReference>
<dbReference type="InterPro" id="IPR006626">
    <property type="entry name" value="PbH1"/>
</dbReference>
<feature type="chain" id="PRO_5040776124" evidence="2">
    <location>
        <begin position="28"/>
        <end position="765"/>
    </location>
</feature>
<dbReference type="Pfam" id="PF00754">
    <property type="entry name" value="F5_F8_type_C"/>
    <property type="match status" value="1"/>
</dbReference>
<gene>
    <name evidence="4" type="ORF">LR394_07735</name>
</gene>
<organism evidence="4 5">
    <name type="scientific">Kineosporia babensis</name>
    <dbReference type="NCBI Taxonomy" id="499548"/>
    <lineage>
        <taxon>Bacteria</taxon>
        <taxon>Bacillati</taxon>
        <taxon>Actinomycetota</taxon>
        <taxon>Actinomycetes</taxon>
        <taxon>Kineosporiales</taxon>
        <taxon>Kineosporiaceae</taxon>
        <taxon>Kineosporia</taxon>
    </lineage>
</organism>
<dbReference type="InterPro" id="IPR012334">
    <property type="entry name" value="Pectin_lyas_fold"/>
</dbReference>
<dbReference type="Gene3D" id="2.160.20.10">
    <property type="entry name" value="Single-stranded right-handed beta-helix, Pectin lyase-like"/>
    <property type="match status" value="1"/>
</dbReference>
<dbReference type="Gene3D" id="2.60.120.260">
    <property type="entry name" value="Galactose-binding domain-like"/>
    <property type="match status" value="1"/>
</dbReference>
<dbReference type="PROSITE" id="PS50022">
    <property type="entry name" value="FA58C_3"/>
    <property type="match status" value="1"/>
</dbReference>
<feature type="signal peptide" evidence="2">
    <location>
        <begin position="1"/>
        <end position="27"/>
    </location>
</feature>
<sequence>MRLDRRVLAACCAAALFTGGVATVTAAAEPAKVSVRSAVSPIGIPGRGATVPFQEIEAEDAATNGTVIGPDRVYGQLPSEASGRKAVTLDAVNEYVEFTLPAAANSMVLRYSLPDNAAGTGRDATVAVEAGGQKLTDLPLTSRYSWFYGGYPFTNTPGSNPHHFYDESRTLFGQTLAAGSKVRVKVTSTASSPTFTIDLADFEQVAAAGTAPAGALNIVTGYGADATGSADATSAVQRAVNDGAAQNKPVWIPKGTFKVTGHIIADRVTIAGAGPWHSVLTGDGVGIYGKYVADGGPSTGVTVKDLAVLGEVEDRNDSAQVNAFGGAMSNSSIDNVWMQHTKVGAWMDGPMTNFHIRNSRILDQTADGVNFHQGVTNSSVTNTFVRNTGDDGLAMWAERDDNVKNTFSRNTVVVPVLANNIAIYGGEDIAVTNNVVSDTVTNGGGIHVGNRYPGVQGNTAVQGTFDLSGNTLIRAGNSDYNWQFGVGAIWFNGLNEPIDATINVRDTDILDSSYSAISFIEGSVRGVNFENVKIDGAGTFALQIQAPGSATFKNVTATGIGYANPVYSCTGANFTINNAGGNGTWLNGTPYCGPWPSPVYGGGGPGPSPTATPTATPTVTPTQDPGTGNLAAGKPVQASSFTDVYQATNAVDGNASTYWESTNNAWPQTLTVDLGTSRQISRLVLKLPPPTAWEARTQTIAVSASANGQNFSSIKAAAQYRFDPAQANTVTIPVSSAQTRYLRLTFTANTAWPAAQLSELEAYPS</sequence>
<feature type="compositionally biased region" description="Low complexity" evidence="1">
    <location>
        <begin position="609"/>
        <end position="622"/>
    </location>
</feature>
<feature type="region of interest" description="Disordered" evidence="1">
    <location>
        <begin position="602"/>
        <end position="629"/>
    </location>
</feature>
<dbReference type="Pfam" id="PF22815">
    <property type="entry name" value="CatAgl_D1"/>
    <property type="match status" value="1"/>
</dbReference>
<protein>
    <submittedName>
        <fullName evidence="4">Discoidin domain-containing protein</fullName>
    </submittedName>
</protein>
<dbReference type="InterPro" id="IPR008979">
    <property type="entry name" value="Galactose-bd-like_sf"/>
</dbReference>
<evidence type="ECO:0000313" key="4">
    <source>
        <dbReference type="EMBL" id="MCD5310780.1"/>
    </source>
</evidence>
<dbReference type="InterPro" id="IPR033801">
    <property type="entry name" value="CBM6-CBM35-CBM36-like_1"/>
</dbReference>
<dbReference type="SMART" id="SM00710">
    <property type="entry name" value="PbH1"/>
    <property type="match status" value="4"/>
</dbReference>
<evidence type="ECO:0000256" key="1">
    <source>
        <dbReference type="SAM" id="MobiDB-lite"/>
    </source>
</evidence>
<accession>A0A9X1STP7</accession>
<dbReference type="Proteomes" id="UP001138997">
    <property type="component" value="Unassembled WGS sequence"/>
</dbReference>
<dbReference type="InterPro" id="IPR000421">
    <property type="entry name" value="FA58C"/>
</dbReference>
<keyword evidence="2" id="KW-0732">Signal</keyword>
<proteinExistence type="predicted"/>
<evidence type="ECO:0000259" key="3">
    <source>
        <dbReference type="PROSITE" id="PS50022"/>
    </source>
</evidence>
<comment type="caution">
    <text evidence="4">The sequence shown here is derived from an EMBL/GenBank/DDBJ whole genome shotgun (WGS) entry which is preliminary data.</text>
</comment>
<evidence type="ECO:0000313" key="5">
    <source>
        <dbReference type="Proteomes" id="UP001138997"/>
    </source>
</evidence>
<dbReference type="CDD" id="cd14490">
    <property type="entry name" value="CBM6-CBM35-CBM36_like_1"/>
    <property type="match status" value="1"/>
</dbReference>
<dbReference type="AlphaFoldDB" id="A0A9X1STP7"/>
<dbReference type="SUPFAM" id="SSF51126">
    <property type="entry name" value="Pectin lyase-like"/>
    <property type="match status" value="1"/>
</dbReference>
<evidence type="ECO:0000256" key="2">
    <source>
        <dbReference type="SAM" id="SignalP"/>
    </source>
</evidence>
<reference evidence="4" key="1">
    <citation type="submission" date="2021-11" db="EMBL/GenBank/DDBJ databases">
        <title>Streptomyces corallinus and Kineosporia corallina sp. nov., two new coral-derived marine actinobacteria.</title>
        <authorList>
            <person name="Buangrab K."/>
            <person name="Sutthacheep M."/>
            <person name="Yeemin T."/>
            <person name="Harunari E."/>
            <person name="Igarashi Y."/>
            <person name="Sripreechasak P."/>
            <person name="Kanchanasin P."/>
            <person name="Tanasupawat S."/>
            <person name="Phongsopitanun W."/>
        </authorList>
    </citation>
    <scope>NUCLEOTIDE SEQUENCE</scope>
    <source>
        <strain evidence="4">JCM 31032</strain>
    </source>
</reference>
<dbReference type="Pfam" id="PF22816">
    <property type="entry name" value="CatAgl_D2"/>
    <property type="match status" value="1"/>
</dbReference>
<dbReference type="InterPro" id="IPR055149">
    <property type="entry name" value="Agl_cat_D2"/>
</dbReference>